<dbReference type="Gene3D" id="1.10.1040.10">
    <property type="entry name" value="N-(1-d-carboxylethyl)-l-norvaline Dehydrogenase, domain 2"/>
    <property type="match status" value="1"/>
</dbReference>
<keyword evidence="3" id="KW-0521">NADP</keyword>
<proteinExistence type="inferred from homology"/>
<dbReference type="EMBL" id="LT635756">
    <property type="protein sequence ID" value="SGZ46756.1"/>
    <property type="molecule type" value="Genomic_DNA"/>
</dbReference>
<dbReference type="Proteomes" id="UP000182334">
    <property type="component" value="Chromosome I"/>
</dbReference>
<evidence type="ECO:0000256" key="1">
    <source>
        <dbReference type="ARBA" id="ARBA00007870"/>
    </source>
</evidence>
<evidence type="ECO:0000256" key="4">
    <source>
        <dbReference type="ARBA" id="ARBA00023002"/>
    </source>
</evidence>
<dbReference type="GO" id="GO:0015940">
    <property type="term" value="P:pantothenate biosynthetic process"/>
    <property type="evidence" value="ECO:0007669"/>
    <property type="project" value="InterPro"/>
</dbReference>
<feature type="domain" description="Ketopantoate reductase N-terminal" evidence="6">
    <location>
        <begin position="3"/>
        <end position="167"/>
    </location>
</feature>
<dbReference type="SUPFAM" id="SSF48179">
    <property type="entry name" value="6-phosphogluconate dehydrogenase C-terminal domain-like"/>
    <property type="match status" value="1"/>
</dbReference>
<keyword evidence="9" id="KW-1185">Reference proteome</keyword>
<dbReference type="InterPro" id="IPR036291">
    <property type="entry name" value="NAD(P)-bd_dom_sf"/>
</dbReference>
<protein>
    <recommendedName>
        <fullName evidence="2">2-dehydropantoate 2-reductase</fullName>
        <ecNumber evidence="2">1.1.1.169</ecNumber>
    </recommendedName>
    <alternativeName>
        <fullName evidence="5">Ketopantoate reductase</fullName>
    </alternativeName>
</protein>
<dbReference type="STRING" id="45354.A0A1L0BAW5"/>
<dbReference type="SUPFAM" id="SSF51735">
    <property type="entry name" value="NAD(P)-binding Rossmann-fold domains"/>
    <property type="match status" value="1"/>
</dbReference>
<evidence type="ECO:0000256" key="5">
    <source>
        <dbReference type="ARBA" id="ARBA00032024"/>
    </source>
</evidence>
<dbReference type="InterPro" id="IPR003710">
    <property type="entry name" value="ApbA"/>
</dbReference>
<dbReference type="InterPro" id="IPR013752">
    <property type="entry name" value="KPA_reductase"/>
</dbReference>
<dbReference type="PANTHER" id="PTHR43765:SF2">
    <property type="entry name" value="2-DEHYDROPANTOATE 2-REDUCTASE"/>
    <property type="match status" value="1"/>
</dbReference>
<dbReference type="InterPro" id="IPR013332">
    <property type="entry name" value="KPR_N"/>
</dbReference>
<evidence type="ECO:0000256" key="3">
    <source>
        <dbReference type="ARBA" id="ARBA00022857"/>
    </source>
</evidence>
<evidence type="ECO:0000256" key="2">
    <source>
        <dbReference type="ARBA" id="ARBA00013014"/>
    </source>
</evidence>
<name>A0A1L0BAW5_9ASCO</name>
<evidence type="ECO:0000259" key="6">
    <source>
        <dbReference type="Pfam" id="PF02558"/>
    </source>
</evidence>
<dbReference type="InterPro" id="IPR013328">
    <property type="entry name" value="6PGD_dom2"/>
</dbReference>
<dbReference type="GO" id="GO:0008677">
    <property type="term" value="F:2-dehydropantoate 2-reductase activity"/>
    <property type="evidence" value="ECO:0007669"/>
    <property type="project" value="UniProtKB-EC"/>
</dbReference>
<dbReference type="GO" id="GO:0005739">
    <property type="term" value="C:mitochondrion"/>
    <property type="evidence" value="ECO:0007669"/>
    <property type="project" value="TreeGrafter"/>
</dbReference>
<dbReference type="GO" id="GO:0050661">
    <property type="term" value="F:NADP binding"/>
    <property type="evidence" value="ECO:0007669"/>
    <property type="project" value="TreeGrafter"/>
</dbReference>
<organism evidence="8 9">
    <name type="scientific">Sungouiella intermedia</name>
    <dbReference type="NCBI Taxonomy" id="45354"/>
    <lineage>
        <taxon>Eukaryota</taxon>
        <taxon>Fungi</taxon>
        <taxon>Dikarya</taxon>
        <taxon>Ascomycota</taxon>
        <taxon>Saccharomycotina</taxon>
        <taxon>Pichiomycetes</taxon>
        <taxon>Metschnikowiaceae</taxon>
        <taxon>Sungouiella</taxon>
    </lineage>
</organism>
<evidence type="ECO:0000313" key="9">
    <source>
        <dbReference type="Proteomes" id="UP000182334"/>
    </source>
</evidence>
<accession>A0A1L0BAW5</accession>
<evidence type="ECO:0000259" key="7">
    <source>
        <dbReference type="Pfam" id="PF08546"/>
    </source>
</evidence>
<dbReference type="OrthoDB" id="73846at2759"/>
<dbReference type="NCBIfam" id="TIGR00745">
    <property type="entry name" value="apbA_panE"/>
    <property type="match status" value="1"/>
</dbReference>
<sequence>MSVYVLGAGAMGSLVAHELALGGKLVPTLLLKSRRRLEAFHNENSTISVVRPLGSESVSSKVKLNALVGPPVGKDGKIGHIDNLIISTKTYATFHALQPYLANISKDTNVLILQNGMGMVPALRKRFWSQPHHVPNIYQAISTHGAYKLTPTSIHHVGLGSLAISHIPDSSSPEISATEHPQLIQAVLDASALNATYKPYDEFLLIQMEKLVVNACINPLTAVLDCFNGELLNGKHIVQMMKRVVKECVDCFREEYPQLDDIPTSSTYLDYDRLLATVLEICKLTSQNSSSMREDLRSLNTTEIDWINGYIVGLGYKHRIPTPMNKTLVNLVTTKLSIERSRESLALEKSVF</sequence>
<dbReference type="PANTHER" id="PTHR43765">
    <property type="entry name" value="2-DEHYDROPANTOATE 2-REDUCTASE-RELATED"/>
    <property type="match status" value="1"/>
</dbReference>
<dbReference type="Gene3D" id="3.40.50.720">
    <property type="entry name" value="NAD(P)-binding Rossmann-like Domain"/>
    <property type="match status" value="1"/>
</dbReference>
<reference evidence="8 9" key="1">
    <citation type="submission" date="2016-10" db="EMBL/GenBank/DDBJ databases">
        <authorList>
            <person name="de Groot N.N."/>
        </authorList>
    </citation>
    <scope>NUCLEOTIDE SEQUENCE [LARGE SCALE GENOMIC DNA]</scope>
    <source>
        <strain evidence="8 9">CBS 141442</strain>
    </source>
</reference>
<dbReference type="InterPro" id="IPR008927">
    <property type="entry name" value="6-PGluconate_DH-like_C_sf"/>
</dbReference>
<dbReference type="EC" id="1.1.1.169" evidence="2"/>
<dbReference type="Pfam" id="PF02558">
    <property type="entry name" value="ApbA"/>
    <property type="match status" value="1"/>
</dbReference>
<evidence type="ECO:0000313" key="8">
    <source>
        <dbReference type="EMBL" id="SGZ46756.1"/>
    </source>
</evidence>
<comment type="similarity">
    <text evidence="1">Belongs to the ketopantoate reductase family.</text>
</comment>
<dbReference type="AlphaFoldDB" id="A0A1L0BAW5"/>
<feature type="domain" description="Ketopantoate reductase C-terminal" evidence="7">
    <location>
        <begin position="203"/>
        <end position="334"/>
    </location>
</feature>
<dbReference type="Pfam" id="PF08546">
    <property type="entry name" value="ApbA_C"/>
    <property type="match status" value="1"/>
</dbReference>
<dbReference type="InterPro" id="IPR050838">
    <property type="entry name" value="Ketopantoate_reductase"/>
</dbReference>
<keyword evidence="4" id="KW-0560">Oxidoreductase</keyword>
<gene>
    <name evidence="8" type="ORF">SAMEA4029010_CIC11G00000001032</name>
</gene>